<evidence type="ECO:0000313" key="1">
    <source>
        <dbReference type="EMBL" id="CAH1398192.1"/>
    </source>
</evidence>
<protein>
    <submittedName>
        <fullName evidence="1">Uncharacterized protein</fullName>
    </submittedName>
</protein>
<reference evidence="1" key="1">
    <citation type="submission" date="2022-01" db="EMBL/GenBank/DDBJ databases">
        <authorList>
            <person name="King R."/>
        </authorList>
    </citation>
    <scope>NUCLEOTIDE SEQUENCE</scope>
</reference>
<keyword evidence="2" id="KW-1185">Reference proteome</keyword>
<accession>A0A9P0HA96</accession>
<gene>
    <name evidence="1" type="ORF">NEZAVI_LOCUS7888</name>
</gene>
<dbReference type="AlphaFoldDB" id="A0A9P0HA96"/>
<sequence length="19" mass="2138">MKQDNSLMELTNDSRGLVS</sequence>
<dbReference type="Proteomes" id="UP001152798">
    <property type="component" value="Chromosome 4"/>
</dbReference>
<dbReference type="EMBL" id="OV725080">
    <property type="protein sequence ID" value="CAH1398192.1"/>
    <property type="molecule type" value="Genomic_DNA"/>
</dbReference>
<organism evidence="1 2">
    <name type="scientific">Nezara viridula</name>
    <name type="common">Southern green stink bug</name>
    <name type="synonym">Cimex viridulus</name>
    <dbReference type="NCBI Taxonomy" id="85310"/>
    <lineage>
        <taxon>Eukaryota</taxon>
        <taxon>Metazoa</taxon>
        <taxon>Ecdysozoa</taxon>
        <taxon>Arthropoda</taxon>
        <taxon>Hexapoda</taxon>
        <taxon>Insecta</taxon>
        <taxon>Pterygota</taxon>
        <taxon>Neoptera</taxon>
        <taxon>Paraneoptera</taxon>
        <taxon>Hemiptera</taxon>
        <taxon>Heteroptera</taxon>
        <taxon>Panheteroptera</taxon>
        <taxon>Pentatomomorpha</taxon>
        <taxon>Pentatomoidea</taxon>
        <taxon>Pentatomidae</taxon>
        <taxon>Pentatominae</taxon>
        <taxon>Nezara</taxon>
    </lineage>
</organism>
<proteinExistence type="predicted"/>
<name>A0A9P0HA96_NEZVI</name>
<evidence type="ECO:0000313" key="2">
    <source>
        <dbReference type="Proteomes" id="UP001152798"/>
    </source>
</evidence>